<feature type="non-terminal residue" evidence="2">
    <location>
        <position position="1"/>
    </location>
</feature>
<dbReference type="EMBL" id="CADCUY010000303">
    <property type="protein sequence ID" value="CAA9412138.1"/>
    <property type="molecule type" value="Genomic_DNA"/>
</dbReference>
<feature type="non-terminal residue" evidence="2">
    <location>
        <position position="210"/>
    </location>
</feature>
<feature type="compositionally biased region" description="Basic residues" evidence="1">
    <location>
        <begin position="190"/>
        <end position="203"/>
    </location>
</feature>
<sequence>GRGWRGGDHRSGDGDVGAVRGRRGRERPLRPGHVLRPGAPARRRGLVRELRVGLDPGDGAPAGRGSGAHGGRGGAGGGELRPADPGVRRRGAAAGPVLRPDAVRGRRGGGRPLRRGRHQLAAGGGAVAGGDGHGAARRDRRRGGRLRADHRRGHDQPRLLGADRGGRARPAGHGAGPPRPRGGVVPAGGGRHRRGRRGLRHRLPLAGRSL</sequence>
<organism evidence="2">
    <name type="scientific">uncultured Quadrisphaera sp</name>
    <dbReference type="NCBI Taxonomy" id="904978"/>
    <lineage>
        <taxon>Bacteria</taxon>
        <taxon>Bacillati</taxon>
        <taxon>Actinomycetota</taxon>
        <taxon>Actinomycetes</taxon>
        <taxon>Kineosporiales</taxon>
        <taxon>Kineosporiaceae</taxon>
        <taxon>Quadrisphaera</taxon>
        <taxon>environmental samples</taxon>
    </lineage>
</organism>
<feature type="compositionally biased region" description="Low complexity" evidence="1">
    <location>
        <begin position="158"/>
        <end position="172"/>
    </location>
</feature>
<gene>
    <name evidence="2" type="ORF">AVDCRST_MAG35-1492</name>
</gene>
<proteinExistence type="predicted"/>
<protein>
    <submittedName>
        <fullName evidence="2">Uncharacterized protein</fullName>
    </submittedName>
</protein>
<name>A0A6J4PCH4_9ACTN</name>
<feature type="compositionally biased region" description="Basic and acidic residues" evidence="1">
    <location>
        <begin position="1"/>
        <end position="13"/>
    </location>
</feature>
<feature type="compositionally biased region" description="Gly residues" evidence="1">
    <location>
        <begin position="122"/>
        <end position="133"/>
    </location>
</feature>
<reference evidence="2" key="1">
    <citation type="submission" date="2020-02" db="EMBL/GenBank/DDBJ databases">
        <authorList>
            <person name="Meier V. D."/>
        </authorList>
    </citation>
    <scope>NUCLEOTIDE SEQUENCE</scope>
    <source>
        <strain evidence="2">AVDCRST_MAG35</strain>
    </source>
</reference>
<feature type="compositionally biased region" description="Basic residues" evidence="1">
    <location>
        <begin position="105"/>
        <end position="118"/>
    </location>
</feature>
<evidence type="ECO:0000313" key="2">
    <source>
        <dbReference type="EMBL" id="CAA9412138.1"/>
    </source>
</evidence>
<dbReference type="AlphaFoldDB" id="A0A6J4PCH4"/>
<evidence type="ECO:0000256" key="1">
    <source>
        <dbReference type="SAM" id="MobiDB-lite"/>
    </source>
</evidence>
<accession>A0A6J4PCH4</accession>
<feature type="compositionally biased region" description="Basic residues" evidence="1">
    <location>
        <begin position="138"/>
        <end position="151"/>
    </location>
</feature>
<feature type="compositionally biased region" description="Gly residues" evidence="1">
    <location>
        <begin position="60"/>
        <end position="79"/>
    </location>
</feature>
<feature type="region of interest" description="Disordered" evidence="1">
    <location>
        <begin position="1"/>
        <end position="210"/>
    </location>
</feature>